<dbReference type="InterPro" id="IPR004682">
    <property type="entry name" value="TRAP_DctP"/>
</dbReference>
<evidence type="ECO:0000256" key="3">
    <source>
        <dbReference type="ARBA" id="ARBA00022448"/>
    </source>
</evidence>
<keyword evidence="4" id="KW-0732">Signal</keyword>
<dbReference type="PANTHER" id="PTHR33376">
    <property type="match status" value="1"/>
</dbReference>
<dbReference type="GO" id="GO:0030288">
    <property type="term" value="C:outer membrane-bounded periplasmic space"/>
    <property type="evidence" value="ECO:0007669"/>
    <property type="project" value="InterPro"/>
</dbReference>
<dbReference type="NCBIfam" id="NF037995">
    <property type="entry name" value="TRAP_S1"/>
    <property type="match status" value="1"/>
</dbReference>
<comment type="similarity">
    <text evidence="2">Belongs to the bacterial solute-binding protein 7 family.</text>
</comment>
<dbReference type="Gene3D" id="3.40.190.170">
    <property type="entry name" value="Bacterial extracellular solute-binding protein, family 7"/>
    <property type="match status" value="1"/>
</dbReference>
<gene>
    <name evidence="5" type="ORF">C8P69_1014</name>
</gene>
<name>A0A2T4ZH77_9HYPH</name>
<accession>A0A2T4ZH77</accession>
<evidence type="ECO:0000313" key="5">
    <source>
        <dbReference type="EMBL" id="PTM61337.1"/>
    </source>
</evidence>
<dbReference type="PANTHER" id="PTHR33376:SF4">
    <property type="entry name" value="SIALIC ACID-BINDING PERIPLASMIC PROTEIN SIAP"/>
    <property type="match status" value="1"/>
</dbReference>
<keyword evidence="5" id="KW-0675">Receptor</keyword>
<dbReference type="NCBIfam" id="TIGR00787">
    <property type="entry name" value="dctP"/>
    <property type="match status" value="1"/>
</dbReference>
<evidence type="ECO:0000313" key="6">
    <source>
        <dbReference type="Proteomes" id="UP000241808"/>
    </source>
</evidence>
<comment type="caution">
    <text evidence="5">The sequence shown here is derived from an EMBL/GenBank/DDBJ whole genome shotgun (WGS) entry which is preliminary data.</text>
</comment>
<comment type="subcellular location">
    <subcellularLocation>
        <location evidence="1">Cell envelope</location>
    </subcellularLocation>
</comment>
<evidence type="ECO:0000256" key="2">
    <source>
        <dbReference type="ARBA" id="ARBA00009023"/>
    </source>
</evidence>
<keyword evidence="6" id="KW-1185">Reference proteome</keyword>
<dbReference type="GO" id="GO:0055085">
    <property type="term" value="P:transmembrane transport"/>
    <property type="evidence" value="ECO:0007669"/>
    <property type="project" value="InterPro"/>
</dbReference>
<sequence>MPTTTTMSATASGSRLSRRTFGLLAGGAVTAAFVRTASAQQVLKFAYVYEPGEPHHKGAVTAAAEIEQRTGGRYKIQLFPSGTLGKESDLNQGLSLGSIDMTISAASFQAQVAKRIGVAYFPFVFRDYDHVMLYAKSDVYGSFVEDYQRATSNRIVALTYAAERQVTSNKPVLTPEDMKGLKIRVPDSAAYMAFPKALGANPTPIALGEVYLALQTGVVDAQENAFNTIWSRKFHEVQKHISLTGHVIDSLNSIVSGLLWNRLSAADKTIFAEAMQKGAQQASQEIRDQDKVLMEEVRKANTSTIHTVDKERFRQAVLAASKPEDFGYQRADYDKIIALK</sequence>
<dbReference type="AlphaFoldDB" id="A0A2T4ZH77"/>
<dbReference type="Proteomes" id="UP000241808">
    <property type="component" value="Unassembled WGS sequence"/>
</dbReference>
<dbReference type="PIRSF" id="PIRSF006470">
    <property type="entry name" value="DctB"/>
    <property type="match status" value="1"/>
</dbReference>
<protein>
    <submittedName>
        <fullName evidence="5">Tripartite ATP-independent transporter DctP family solute receptor</fullName>
    </submittedName>
</protein>
<dbReference type="InterPro" id="IPR038404">
    <property type="entry name" value="TRAP_DctP_sf"/>
</dbReference>
<proteinExistence type="inferred from homology"/>
<evidence type="ECO:0000256" key="1">
    <source>
        <dbReference type="ARBA" id="ARBA00004196"/>
    </source>
</evidence>
<keyword evidence="3" id="KW-0813">Transport</keyword>
<dbReference type="Pfam" id="PF03480">
    <property type="entry name" value="DctP"/>
    <property type="match status" value="1"/>
</dbReference>
<evidence type="ECO:0000256" key="4">
    <source>
        <dbReference type="ARBA" id="ARBA00022729"/>
    </source>
</evidence>
<organism evidence="5 6">
    <name type="scientific">Phreatobacter oligotrophus</name>
    <dbReference type="NCBI Taxonomy" id="1122261"/>
    <lineage>
        <taxon>Bacteria</taxon>
        <taxon>Pseudomonadati</taxon>
        <taxon>Pseudomonadota</taxon>
        <taxon>Alphaproteobacteria</taxon>
        <taxon>Hyphomicrobiales</taxon>
        <taxon>Phreatobacteraceae</taxon>
        <taxon>Phreatobacter</taxon>
    </lineage>
</organism>
<dbReference type="InterPro" id="IPR018389">
    <property type="entry name" value="DctP_fam"/>
</dbReference>
<reference evidence="5 6" key="1">
    <citation type="submission" date="2018-04" db="EMBL/GenBank/DDBJ databases">
        <title>Genomic Encyclopedia of Archaeal and Bacterial Type Strains, Phase II (KMG-II): from individual species to whole genera.</title>
        <authorList>
            <person name="Goeker M."/>
        </authorList>
    </citation>
    <scope>NUCLEOTIDE SEQUENCE [LARGE SCALE GENOMIC DNA]</scope>
    <source>
        <strain evidence="5 6">DSM 25521</strain>
    </source>
</reference>
<dbReference type="SUPFAM" id="SSF53850">
    <property type="entry name" value="Periplasmic binding protein-like II"/>
    <property type="match status" value="1"/>
</dbReference>
<dbReference type="EMBL" id="PZZL01000001">
    <property type="protein sequence ID" value="PTM61337.1"/>
    <property type="molecule type" value="Genomic_DNA"/>
</dbReference>
<dbReference type="CDD" id="cd13672">
    <property type="entry name" value="PBP2_TRAP_Siap"/>
    <property type="match status" value="1"/>
</dbReference>